<dbReference type="PANTHER" id="PTHR11538">
    <property type="entry name" value="PHENYLALANYL-TRNA SYNTHETASE"/>
    <property type="match status" value="1"/>
</dbReference>
<feature type="domain" description="25S rRNA (uridine-N(3))-methyltransferase BMT5-like" evidence="1">
    <location>
        <begin position="8"/>
        <end position="103"/>
    </location>
</feature>
<dbReference type="EnsemblPlants" id="Kaladp0051s0095.1.v1.1">
    <property type="protein sequence ID" value="Kaladp0051s0095.1.v1.1"/>
    <property type="gene ID" value="Kaladp0051s0095.v1.1"/>
</dbReference>
<dbReference type="SUPFAM" id="SSF53335">
    <property type="entry name" value="S-adenosyl-L-methionine-dependent methyltransferases"/>
    <property type="match status" value="1"/>
</dbReference>
<dbReference type="Proteomes" id="UP000594263">
    <property type="component" value="Unplaced"/>
</dbReference>
<sequence length="145" mass="16575">MDYSDHGLLDTQFDRIVFNFPHAGFLYPENNRSQIMLHRMLVKGFFKSASEMLTEGGEVHVTHKTGHPYDDWDIEELAEMSGLECVEEVGFYQFCYPGYENKRGDGSRCDRSFNIGSCSTFKFKIISASVGAQLQNLSFFDKVLC</sequence>
<dbReference type="Gramene" id="Kaladp0051s0095.1.v1.1">
    <property type="protein sequence ID" value="Kaladp0051s0095.1.v1.1"/>
    <property type="gene ID" value="Kaladp0051s0095.v1.1"/>
</dbReference>
<evidence type="ECO:0000313" key="2">
    <source>
        <dbReference type="EnsemblPlants" id="Kaladp0051s0095.1.v1.1"/>
    </source>
</evidence>
<evidence type="ECO:0000313" key="3">
    <source>
        <dbReference type="Proteomes" id="UP000594263"/>
    </source>
</evidence>
<evidence type="ECO:0000259" key="1">
    <source>
        <dbReference type="Pfam" id="PF10354"/>
    </source>
</evidence>
<reference evidence="2" key="1">
    <citation type="submission" date="2021-01" db="UniProtKB">
        <authorList>
            <consortium name="EnsemblPlants"/>
        </authorList>
    </citation>
    <scope>IDENTIFICATION</scope>
</reference>
<name>A0A7N0U1Y5_KALFE</name>
<proteinExistence type="predicted"/>
<dbReference type="InterPro" id="IPR029063">
    <property type="entry name" value="SAM-dependent_MTases_sf"/>
</dbReference>
<organism evidence="2 3">
    <name type="scientific">Kalanchoe fedtschenkoi</name>
    <name type="common">Lavender scallops</name>
    <name type="synonym">South American air plant</name>
    <dbReference type="NCBI Taxonomy" id="63787"/>
    <lineage>
        <taxon>Eukaryota</taxon>
        <taxon>Viridiplantae</taxon>
        <taxon>Streptophyta</taxon>
        <taxon>Embryophyta</taxon>
        <taxon>Tracheophyta</taxon>
        <taxon>Spermatophyta</taxon>
        <taxon>Magnoliopsida</taxon>
        <taxon>eudicotyledons</taxon>
        <taxon>Gunneridae</taxon>
        <taxon>Pentapetalae</taxon>
        <taxon>Saxifragales</taxon>
        <taxon>Crassulaceae</taxon>
        <taxon>Kalanchoe</taxon>
    </lineage>
</organism>
<dbReference type="GO" id="GO:0070475">
    <property type="term" value="P:rRNA base methylation"/>
    <property type="evidence" value="ECO:0007669"/>
    <property type="project" value="InterPro"/>
</dbReference>
<dbReference type="Pfam" id="PF10354">
    <property type="entry name" value="BMT5-like"/>
    <property type="match status" value="1"/>
</dbReference>
<dbReference type="OMA" id="FMRNARE"/>
<dbReference type="AlphaFoldDB" id="A0A7N0U1Y5"/>
<dbReference type="GO" id="GO:0005737">
    <property type="term" value="C:cytoplasm"/>
    <property type="evidence" value="ECO:0007669"/>
    <property type="project" value="TreeGrafter"/>
</dbReference>
<dbReference type="GO" id="GO:0070042">
    <property type="term" value="F:rRNA (uridine-N3-)-methyltransferase activity"/>
    <property type="evidence" value="ECO:0007669"/>
    <property type="project" value="InterPro"/>
</dbReference>
<dbReference type="PANTHER" id="PTHR11538:SF26">
    <property type="entry name" value="FERREDOXIN-FOLD ANTICODON-BINDING DOMAIN-CONTAINING PROTEIN 1"/>
    <property type="match status" value="1"/>
</dbReference>
<keyword evidence="3" id="KW-1185">Reference proteome</keyword>
<protein>
    <recommendedName>
        <fullName evidence="1">25S rRNA (uridine-N(3))-methyltransferase BMT5-like domain-containing protein</fullName>
    </recommendedName>
</protein>
<accession>A0A7N0U1Y5</accession>
<dbReference type="InterPro" id="IPR019446">
    <property type="entry name" value="BMT5-like"/>
</dbReference>